<feature type="domain" description="DnaD N-terminal" evidence="3">
    <location>
        <begin position="26"/>
        <end position="126"/>
    </location>
</feature>
<dbReference type="InterPro" id="IPR036388">
    <property type="entry name" value="WH-like_DNA-bd_sf"/>
</dbReference>
<dbReference type="Gene3D" id="1.10.10.630">
    <property type="entry name" value="DnaD domain-like"/>
    <property type="match status" value="1"/>
</dbReference>
<evidence type="ECO:0000313" key="4">
    <source>
        <dbReference type="EMBL" id="MBP1994781.1"/>
    </source>
</evidence>
<protein>
    <submittedName>
        <fullName evidence="4">DNA replication protein</fullName>
    </submittedName>
</protein>
<dbReference type="Gene3D" id="1.10.10.10">
    <property type="entry name" value="Winged helix-like DNA-binding domain superfamily/Winged helix DNA-binding domain"/>
    <property type="match status" value="1"/>
</dbReference>
<keyword evidence="5" id="KW-1185">Reference proteome</keyword>
<comment type="similarity">
    <text evidence="1">Belongs to the DnaB/DnaD family.</text>
</comment>
<dbReference type="InterPro" id="IPR053843">
    <property type="entry name" value="DnaD_N"/>
</dbReference>
<comment type="caution">
    <text evidence="4">The sequence shown here is derived from an EMBL/GenBank/DDBJ whole genome shotgun (WGS) entry which is preliminary data.</text>
</comment>
<evidence type="ECO:0000259" key="2">
    <source>
        <dbReference type="Pfam" id="PF07261"/>
    </source>
</evidence>
<feature type="domain" description="DnaB/C C-terminal" evidence="2">
    <location>
        <begin position="145"/>
        <end position="217"/>
    </location>
</feature>
<gene>
    <name evidence="4" type="ORF">J2Z66_006421</name>
</gene>
<dbReference type="Pfam" id="PF21984">
    <property type="entry name" value="DnaD_N"/>
    <property type="match status" value="1"/>
</dbReference>
<dbReference type="Proteomes" id="UP001519287">
    <property type="component" value="Unassembled WGS sequence"/>
</dbReference>
<evidence type="ECO:0000313" key="5">
    <source>
        <dbReference type="Proteomes" id="UP001519287"/>
    </source>
</evidence>
<dbReference type="Pfam" id="PF07261">
    <property type="entry name" value="DnaB_2"/>
    <property type="match status" value="1"/>
</dbReference>
<organism evidence="4 5">
    <name type="scientific">Paenibacillus eucommiae</name>
    <dbReference type="NCBI Taxonomy" id="1355755"/>
    <lineage>
        <taxon>Bacteria</taxon>
        <taxon>Bacillati</taxon>
        <taxon>Bacillota</taxon>
        <taxon>Bacilli</taxon>
        <taxon>Bacillales</taxon>
        <taxon>Paenibacillaceae</taxon>
        <taxon>Paenibacillus</taxon>
    </lineage>
</organism>
<accession>A0ABS4J6P3</accession>
<dbReference type="InterPro" id="IPR053162">
    <property type="entry name" value="DnaD"/>
</dbReference>
<dbReference type="InterPro" id="IPR006343">
    <property type="entry name" value="DnaB/C_C"/>
</dbReference>
<dbReference type="NCBIfam" id="TIGR01446">
    <property type="entry name" value="DnaD_dom"/>
    <property type="match status" value="1"/>
</dbReference>
<sequence>MKTTSIEQKHEQALLQAAMKEGTVAVPTLLLKYYKRLKLSELEAMILIQLIAFLDKVKNDFPTIEEIQALMSAAPEQVIAGIQRLLKEKFISIDEDIDEISGIQYERYNLDPLYTKLAAAYLEEQAAKRIRPSKTIHADKGKDIFSIIEKEFARPLTPMELEGISSWLDKDNYREELILAALKEAVFAGKVHFRYMDRILLEWSRNRVATVEQAKEFTQRFRNSR</sequence>
<reference evidence="4 5" key="1">
    <citation type="submission" date="2021-03" db="EMBL/GenBank/DDBJ databases">
        <title>Genomic Encyclopedia of Type Strains, Phase IV (KMG-IV): sequencing the most valuable type-strain genomes for metagenomic binning, comparative biology and taxonomic classification.</title>
        <authorList>
            <person name="Goeker M."/>
        </authorList>
    </citation>
    <scope>NUCLEOTIDE SEQUENCE [LARGE SCALE GENOMIC DNA]</scope>
    <source>
        <strain evidence="4 5">DSM 26048</strain>
    </source>
</reference>
<evidence type="ECO:0000259" key="3">
    <source>
        <dbReference type="Pfam" id="PF21984"/>
    </source>
</evidence>
<dbReference type="EMBL" id="JAGGLB010000028">
    <property type="protein sequence ID" value="MBP1994781.1"/>
    <property type="molecule type" value="Genomic_DNA"/>
</dbReference>
<dbReference type="SUPFAM" id="SSF158499">
    <property type="entry name" value="DnaD domain-like"/>
    <property type="match status" value="1"/>
</dbReference>
<dbReference type="InterPro" id="IPR034829">
    <property type="entry name" value="DnaD-like_sf"/>
</dbReference>
<dbReference type="PANTHER" id="PTHR37293:SF6">
    <property type="entry name" value="DNA REPLICATION PROTEIN DNAD"/>
    <property type="match status" value="1"/>
</dbReference>
<dbReference type="RefSeq" id="WP_209976611.1">
    <property type="nucleotide sequence ID" value="NZ_JAGGLB010000028.1"/>
</dbReference>
<evidence type="ECO:0000256" key="1">
    <source>
        <dbReference type="ARBA" id="ARBA00093462"/>
    </source>
</evidence>
<proteinExistence type="inferred from homology"/>
<name>A0ABS4J6P3_9BACL</name>
<dbReference type="PANTHER" id="PTHR37293">
    <property type="entry name" value="PHAGE REPLICATION PROTEIN-RELATED"/>
    <property type="match status" value="1"/>
</dbReference>